<dbReference type="SMART" id="SM00065">
    <property type="entry name" value="GAF"/>
    <property type="match status" value="1"/>
</dbReference>
<dbReference type="PANTHER" id="PTHR43155:SF2">
    <property type="entry name" value="CYCLIC DI-GMP PHOSPHODIESTERASE PA4108"/>
    <property type="match status" value="1"/>
</dbReference>
<organism evidence="3 4">
    <name type="scientific">Planomicrobium stackebrandtii</name>
    <dbReference type="NCBI Taxonomy" id="253160"/>
    <lineage>
        <taxon>Bacteria</taxon>
        <taxon>Bacillati</taxon>
        <taxon>Bacillota</taxon>
        <taxon>Bacilli</taxon>
        <taxon>Bacillales</taxon>
        <taxon>Caryophanaceae</taxon>
        <taxon>Planomicrobium</taxon>
    </lineage>
</organism>
<dbReference type="Pfam" id="PF13487">
    <property type="entry name" value="HD_5"/>
    <property type="match status" value="1"/>
</dbReference>
<reference evidence="3 4" key="1">
    <citation type="submission" date="2023-07" db="EMBL/GenBank/DDBJ databases">
        <title>Genomic Encyclopedia of Type Strains, Phase IV (KMG-IV): sequencing the most valuable type-strain genomes for metagenomic binning, comparative biology and taxonomic classification.</title>
        <authorList>
            <person name="Goeker M."/>
        </authorList>
    </citation>
    <scope>NUCLEOTIDE SEQUENCE [LARGE SCALE GENOMIC DNA]</scope>
    <source>
        <strain evidence="3 4">DSM 16419</strain>
    </source>
</reference>
<dbReference type="NCBIfam" id="TIGR00277">
    <property type="entry name" value="HDIG"/>
    <property type="match status" value="1"/>
</dbReference>
<accession>A0ABU0H0B6</accession>
<dbReference type="Gene3D" id="3.30.450.40">
    <property type="match status" value="1"/>
</dbReference>
<dbReference type="SUPFAM" id="SSF55781">
    <property type="entry name" value="GAF domain-like"/>
    <property type="match status" value="1"/>
</dbReference>
<dbReference type="Gene3D" id="1.10.3210.10">
    <property type="entry name" value="Hypothetical protein af1432"/>
    <property type="match status" value="1"/>
</dbReference>
<dbReference type="PROSITE" id="PS51831">
    <property type="entry name" value="HD"/>
    <property type="match status" value="1"/>
</dbReference>
<dbReference type="PROSITE" id="PS51832">
    <property type="entry name" value="HD_GYP"/>
    <property type="match status" value="1"/>
</dbReference>
<dbReference type="SUPFAM" id="SSF109604">
    <property type="entry name" value="HD-domain/PDEase-like"/>
    <property type="match status" value="1"/>
</dbReference>
<evidence type="ECO:0000259" key="1">
    <source>
        <dbReference type="PROSITE" id="PS51831"/>
    </source>
</evidence>
<dbReference type="EMBL" id="JAUSWB010000011">
    <property type="protein sequence ID" value="MDQ0430644.1"/>
    <property type="molecule type" value="Genomic_DNA"/>
</dbReference>
<dbReference type="InterPro" id="IPR006675">
    <property type="entry name" value="HDIG_dom"/>
</dbReference>
<evidence type="ECO:0000313" key="4">
    <source>
        <dbReference type="Proteomes" id="UP001241988"/>
    </source>
</evidence>
<dbReference type="SMART" id="SM00471">
    <property type="entry name" value="HDc"/>
    <property type="match status" value="1"/>
</dbReference>
<dbReference type="InterPro" id="IPR003018">
    <property type="entry name" value="GAF"/>
</dbReference>
<evidence type="ECO:0000259" key="2">
    <source>
        <dbReference type="PROSITE" id="PS51832"/>
    </source>
</evidence>
<sequence>MTQLKDLESKVQELVTLLEASKQLNSNLEMGEVLESILLQMVQVVGAEAGTLWVLNKDRQKIKAVAAYGASASKILNIELAMGEGIVGKVIGTGEAQLIENVAANPDWANRVDHSSGFVTESMITVPLAVKGNVLGALQLLNKKDIAFFSEQDISLAVALANQSALALHNSQMYDELQRMLLSMIRTLAKVLDARDPYTAGHSERVAKYSLWIAQKLGLDTHDCEELYKAALLHDIGKIGIPDAILRKPGGLTGEEFAAIKQHTVIGADILSNMEPKDAMVPAIRTALSHHERLDGTGYPHGLAGADIPLFARIVGVADAFDAMTTARSYSKGLSFRLGAEELIRCRETLFDGQVVDAFAGILADCDYRLGQYEEQQGRGYKL</sequence>
<dbReference type="PANTHER" id="PTHR43155">
    <property type="entry name" value="CYCLIC DI-GMP PHOSPHODIESTERASE PA4108-RELATED"/>
    <property type="match status" value="1"/>
</dbReference>
<dbReference type="InterPro" id="IPR003607">
    <property type="entry name" value="HD/PDEase_dom"/>
</dbReference>
<evidence type="ECO:0000313" key="3">
    <source>
        <dbReference type="EMBL" id="MDQ0430644.1"/>
    </source>
</evidence>
<dbReference type="CDD" id="cd00077">
    <property type="entry name" value="HDc"/>
    <property type="match status" value="1"/>
</dbReference>
<dbReference type="InterPro" id="IPR029016">
    <property type="entry name" value="GAF-like_dom_sf"/>
</dbReference>
<feature type="domain" description="HD-GYP" evidence="2">
    <location>
        <begin position="177"/>
        <end position="375"/>
    </location>
</feature>
<dbReference type="Pfam" id="PF13185">
    <property type="entry name" value="GAF_2"/>
    <property type="match status" value="1"/>
</dbReference>
<keyword evidence="4" id="KW-1185">Reference proteome</keyword>
<gene>
    <name evidence="3" type="ORF">QOZ98_003523</name>
</gene>
<proteinExistence type="predicted"/>
<dbReference type="RefSeq" id="WP_308788558.1">
    <property type="nucleotide sequence ID" value="NZ_JAUSWB010000011.1"/>
</dbReference>
<name>A0ABU0H0B6_9BACL</name>
<comment type="caution">
    <text evidence="3">The sequence shown here is derived from an EMBL/GenBank/DDBJ whole genome shotgun (WGS) entry which is preliminary data.</text>
</comment>
<dbReference type="InterPro" id="IPR037522">
    <property type="entry name" value="HD_GYP_dom"/>
</dbReference>
<protein>
    <submittedName>
        <fullName evidence="3">Nucleotidyltransferase with HDIG domain</fullName>
    </submittedName>
</protein>
<dbReference type="InterPro" id="IPR006674">
    <property type="entry name" value="HD_domain"/>
</dbReference>
<feature type="domain" description="HD" evidence="1">
    <location>
        <begin position="199"/>
        <end position="324"/>
    </location>
</feature>
<dbReference type="Proteomes" id="UP001241988">
    <property type="component" value="Unassembled WGS sequence"/>
</dbReference>